<proteinExistence type="inferred from homology"/>
<protein>
    <recommendedName>
        <fullName evidence="3 7">Flagellar basal-body rod protein FlgG</fullName>
    </recommendedName>
    <alternativeName>
        <fullName evidence="6 8">Distal rod protein</fullName>
    </alternativeName>
</protein>
<dbReference type="RefSeq" id="WP_059754970.1">
    <property type="nucleotide sequence ID" value="NZ_LDUG01000021.1"/>
</dbReference>
<dbReference type="InterPro" id="IPR053967">
    <property type="entry name" value="LlgE_F_G-like_D1"/>
</dbReference>
<evidence type="ECO:0000256" key="1">
    <source>
        <dbReference type="ARBA" id="ARBA00004117"/>
    </source>
</evidence>
<keyword evidence="13" id="KW-1185">Reference proteome</keyword>
<dbReference type="PROSITE" id="PS00588">
    <property type="entry name" value="FLAGELLA_BB_ROD"/>
    <property type="match status" value="1"/>
</dbReference>
<accession>A0A106BPU7</accession>
<dbReference type="PANTHER" id="PTHR30435">
    <property type="entry name" value="FLAGELLAR PROTEIN"/>
    <property type="match status" value="1"/>
</dbReference>
<dbReference type="eggNOG" id="COG4786">
    <property type="taxonomic scope" value="Bacteria"/>
</dbReference>
<dbReference type="STRING" id="1123392.GCA_000376425_03513"/>
<comment type="caution">
    <text evidence="12">The sequence shown here is derived from an EMBL/GenBank/DDBJ whole genome shotgun (WGS) entry which is preliminary data.</text>
</comment>
<sequence length="260" mass="27440">MIRSLWIAKTGLDAQQTQMDVISNNLANVSTSGFKRSRAVFEDLLYQTIRQPGAQSSEQTQLPSGLQIGTGVKPVATERIFTQGNLQQTGNAKDVAIQGNGFFQVLMPDGTTSYSRDGSFQADANGQLVTSSGYAVQPAITIPADTQSLTIARDGTVSITQPGSATATAIGTLQLAMFVNPAGLQSLGENLYGETAASGTPSSNAPGSNGAGLLNQGYVETSNVNVVEELVNMIQTQRAYEINSKAIQTSDQMLQRLTQL</sequence>
<dbReference type="NCBIfam" id="TIGR03506">
    <property type="entry name" value="FlgEFG_subfam"/>
    <property type="match status" value="2"/>
</dbReference>
<dbReference type="NCBIfam" id="TIGR02488">
    <property type="entry name" value="flgG_G_neg"/>
    <property type="match status" value="1"/>
</dbReference>
<dbReference type="AlphaFoldDB" id="A0A106BPU7"/>
<dbReference type="SUPFAM" id="SSF117143">
    <property type="entry name" value="Flagellar hook protein flgE"/>
    <property type="match status" value="1"/>
</dbReference>
<evidence type="ECO:0000256" key="4">
    <source>
        <dbReference type="ARBA" id="ARBA00023143"/>
    </source>
</evidence>
<evidence type="ECO:0000256" key="8">
    <source>
        <dbReference type="RuleBase" id="RU362116"/>
    </source>
</evidence>
<dbReference type="InterPro" id="IPR037925">
    <property type="entry name" value="FlgE/F/G-like"/>
</dbReference>
<dbReference type="PANTHER" id="PTHR30435:SF19">
    <property type="entry name" value="FLAGELLAR BASAL-BODY ROD PROTEIN FLGG"/>
    <property type="match status" value="1"/>
</dbReference>
<name>A0A106BPU7_THIDE</name>
<keyword evidence="12" id="KW-0966">Cell projection</keyword>
<evidence type="ECO:0000256" key="6">
    <source>
        <dbReference type="ARBA" id="ARBA00032912"/>
    </source>
</evidence>
<dbReference type="OrthoDB" id="9804559at2"/>
<keyword evidence="4 8" id="KW-0975">Bacterial flagellum</keyword>
<evidence type="ECO:0000313" key="13">
    <source>
        <dbReference type="Proteomes" id="UP000064243"/>
    </source>
</evidence>
<evidence type="ECO:0000256" key="7">
    <source>
        <dbReference type="NCBIfam" id="TIGR02488"/>
    </source>
</evidence>
<keyword evidence="12" id="KW-0969">Cilium</keyword>
<evidence type="ECO:0000259" key="9">
    <source>
        <dbReference type="Pfam" id="PF00460"/>
    </source>
</evidence>
<dbReference type="Proteomes" id="UP000064243">
    <property type="component" value="Unassembled WGS sequence"/>
</dbReference>
<dbReference type="Pfam" id="PF06429">
    <property type="entry name" value="Flg_bbr_C"/>
    <property type="match status" value="1"/>
</dbReference>
<dbReference type="Pfam" id="PF22692">
    <property type="entry name" value="LlgE_F_G_D1"/>
    <property type="match status" value="1"/>
</dbReference>
<evidence type="ECO:0000313" key="12">
    <source>
        <dbReference type="EMBL" id="KVW96103.1"/>
    </source>
</evidence>
<evidence type="ECO:0000256" key="2">
    <source>
        <dbReference type="ARBA" id="ARBA00009677"/>
    </source>
</evidence>
<organism evidence="12 13">
    <name type="scientific">Thiobacillus denitrificans</name>
    <dbReference type="NCBI Taxonomy" id="36861"/>
    <lineage>
        <taxon>Bacteria</taxon>
        <taxon>Pseudomonadati</taxon>
        <taxon>Pseudomonadota</taxon>
        <taxon>Betaproteobacteria</taxon>
        <taxon>Nitrosomonadales</taxon>
        <taxon>Thiobacillaceae</taxon>
        <taxon>Thiobacillus</taxon>
    </lineage>
</organism>
<feature type="domain" description="Flagellar basal-body/hook protein C-terminal" evidence="10">
    <location>
        <begin position="216"/>
        <end position="260"/>
    </location>
</feature>
<comment type="subunit">
    <text evidence="5 8">The basal body constitutes a major portion of the flagellar organelle and consists of four rings (L,P,S, and M) mounted on a central rod. The rod consists of about 26 subunits of FlgG in the distal portion, and FlgB, FlgC and FlgF are thought to build up the proximal portion of the rod with about 6 subunits each.</text>
</comment>
<dbReference type="InterPro" id="IPR012834">
    <property type="entry name" value="FlgG_G_neg"/>
</dbReference>
<feature type="domain" description="Flagellar hook protein FlgE/F/G-like D1" evidence="11">
    <location>
        <begin position="96"/>
        <end position="158"/>
    </location>
</feature>
<comment type="subcellular location">
    <subcellularLocation>
        <location evidence="1 8">Bacterial flagellum basal body</location>
    </subcellularLocation>
</comment>
<dbReference type="GO" id="GO:0009426">
    <property type="term" value="C:bacterial-type flagellum basal body, distal rod"/>
    <property type="evidence" value="ECO:0007669"/>
    <property type="project" value="UniProtKB-UniRule"/>
</dbReference>
<gene>
    <name evidence="12" type="primary">flgG</name>
    <name evidence="12" type="ORF">ABW22_08735</name>
</gene>
<comment type="similarity">
    <text evidence="2 8">Belongs to the flagella basal body rod proteins family.</text>
</comment>
<dbReference type="InterPro" id="IPR020013">
    <property type="entry name" value="Flagellar_FlgE/F/G"/>
</dbReference>
<evidence type="ECO:0000259" key="10">
    <source>
        <dbReference type="Pfam" id="PF06429"/>
    </source>
</evidence>
<dbReference type="GO" id="GO:0071978">
    <property type="term" value="P:bacterial-type flagellum-dependent swarming motility"/>
    <property type="evidence" value="ECO:0007669"/>
    <property type="project" value="TreeGrafter"/>
</dbReference>
<dbReference type="Pfam" id="PF00460">
    <property type="entry name" value="Flg_bb_rod"/>
    <property type="match status" value="1"/>
</dbReference>
<evidence type="ECO:0000256" key="5">
    <source>
        <dbReference type="ARBA" id="ARBA00025933"/>
    </source>
</evidence>
<reference evidence="12 13" key="1">
    <citation type="journal article" date="2015" name="Appl. Environ. Microbiol.">
        <title>Aerobic and Anaerobic Thiosulfate Oxidation by a Cold-Adapted, Subglacial Chemoautotroph.</title>
        <authorList>
            <person name="Harrold Z.R."/>
            <person name="Skidmore M.L."/>
            <person name="Hamilton T.L."/>
            <person name="Desch L."/>
            <person name="Amada K."/>
            <person name="van Gelder W."/>
            <person name="Glover K."/>
            <person name="Roden E.E."/>
            <person name="Boyd E.S."/>
        </authorList>
    </citation>
    <scope>NUCLEOTIDE SEQUENCE [LARGE SCALE GENOMIC DNA]</scope>
    <source>
        <strain evidence="12 13">RG</strain>
    </source>
</reference>
<dbReference type="InterPro" id="IPR019776">
    <property type="entry name" value="Flagellar_basal_body_rod_CS"/>
</dbReference>
<keyword evidence="12" id="KW-0282">Flagellum</keyword>
<evidence type="ECO:0000256" key="3">
    <source>
        <dbReference type="ARBA" id="ARBA00017948"/>
    </source>
</evidence>
<dbReference type="EMBL" id="LDUG01000021">
    <property type="protein sequence ID" value="KVW96103.1"/>
    <property type="molecule type" value="Genomic_DNA"/>
</dbReference>
<evidence type="ECO:0000259" key="11">
    <source>
        <dbReference type="Pfam" id="PF22692"/>
    </source>
</evidence>
<dbReference type="InterPro" id="IPR001444">
    <property type="entry name" value="Flag_bb_rod_N"/>
</dbReference>
<dbReference type="PATRIC" id="fig|36861.3.peg.1405"/>
<feature type="domain" description="Flagellar basal body rod protein N-terminal" evidence="9">
    <location>
        <begin position="7"/>
        <end position="35"/>
    </location>
</feature>
<dbReference type="InterPro" id="IPR010930">
    <property type="entry name" value="Flg_bb/hook_C_dom"/>
</dbReference>